<dbReference type="Pfam" id="PF24883">
    <property type="entry name" value="NPHP3_N"/>
    <property type="match status" value="1"/>
</dbReference>
<name>A0A150G848_GONPE</name>
<dbReference type="AlphaFoldDB" id="A0A150G848"/>
<dbReference type="STRING" id="33097.A0A150G848"/>
<sequence length="732" mass="81416">MPCSAMISSAQITRSISERSSAQVDDLPADLPKDLKTFWHRSINTEDVDVDTFIREATRHLGDGRVGALAEAVKERIRNAVLNKTDAQQRSELQRLQQLDADKLLAHLLRRYLDPDGNGKVHTSEYLGFYRRLYTGFTPGSRQWVFDAYAQWLKEESSRAMVVYGGPGLGKTTIAAAFACKAAFRTTEGEVIGSDVVGHFFFQHFEKKSSTPVALLRTLAYQLALALPPLRPVMMKLNRVELRNLNDDDDVDTAFQTLLLRPLKAIEADLKSLKRPLVIVIDALDESSEHVKLLHLLEYFKDLPKCVRFVVTSRPEERIEKKLSRVFEKTLVIRSDDKHHMEDLKLFIRDQLVTAVIKSAPAGGAPGRSDLLDAATQLLLDKSEGSFVYVARVLKNLTLGDSWSLDDLKQLPDGLDESYSKDFEKMCIKKEGFQESPMARMLQVLLAVQTPPSLELLAAAWYCSGGEGRAAQLPGPGAMRTAVHGIKGFLVTLGSLYSVHRDTVTVFHKSFHDWISTVELPNRKHNEFWVDPLPGHRALANLARPYMADQEAARGAWHTSSAGGLDALQVAVVSYTLQYGPHHLVELANMLDSADSSTALQALSMAVANYPYLAAVFGCGHGHALITALLKLRPAPPSGPLADGLRWLLTRQKELLSVKSEEDVVASALRCPIRTLAYGAAWQHYARSRLQAGRVAWRVRHTLGGPTTWPPLRVEMTLIGDWTWDHRDTVVG</sequence>
<dbReference type="InterPro" id="IPR027417">
    <property type="entry name" value="P-loop_NTPase"/>
</dbReference>
<dbReference type="InterPro" id="IPR056884">
    <property type="entry name" value="NPHP3-like_N"/>
</dbReference>
<dbReference type="PANTHER" id="PTHR10039">
    <property type="entry name" value="AMELOGENIN"/>
    <property type="match status" value="1"/>
</dbReference>
<dbReference type="EMBL" id="LSYV01000049">
    <property type="protein sequence ID" value="KXZ46004.1"/>
    <property type="molecule type" value="Genomic_DNA"/>
</dbReference>
<keyword evidence="1" id="KW-0677">Repeat</keyword>
<dbReference type="PANTHER" id="PTHR10039:SF17">
    <property type="entry name" value="FUNGAL STAND N-TERMINAL GOODBYE DOMAIN-CONTAINING PROTEIN-RELATED"/>
    <property type="match status" value="1"/>
</dbReference>
<evidence type="ECO:0000313" key="3">
    <source>
        <dbReference type="EMBL" id="KXZ46004.1"/>
    </source>
</evidence>
<dbReference type="Gene3D" id="3.40.50.300">
    <property type="entry name" value="P-loop containing nucleotide triphosphate hydrolases"/>
    <property type="match status" value="1"/>
</dbReference>
<feature type="domain" description="NACHT" evidence="2">
    <location>
        <begin position="159"/>
        <end position="324"/>
    </location>
</feature>
<dbReference type="PROSITE" id="PS50837">
    <property type="entry name" value="NACHT"/>
    <property type="match status" value="1"/>
</dbReference>
<accession>A0A150G848</accession>
<protein>
    <recommendedName>
        <fullName evidence="2">NACHT domain-containing protein</fullName>
    </recommendedName>
</protein>
<dbReference type="Proteomes" id="UP000075714">
    <property type="component" value="Unassembled WGS sequence"/>
</dbReference>
<keyword evidence="4" id="KW-1185">Reference proteome</keyword>
<dbReference type="SUPFAM" id="SSF52540">
    <property type="entry name" value="P-loop containing nucleoside triphosphate hydrolases"/>
    <property type="match status" value="1"/>
</dbReference>
<evidence type="ECO:0000259" key="2">
    <source>
        <dbReference type="PROSITE" id="PS50837"/>
    </source>
</evidence>
<dbReference type="OrthoDB" id="5967843at2759"/>
<proteinExistence type="predicted"/>
<comment type="caution">
    <text evidence="3">The sequence shown here is derived from an EMBL/GenBank/DDBJ whole genome shotgun (WGS) entry which is preliminary data.</text>
</comment>
<organism evidence="3 4">
    <name type="scientific">Gonium pectorale</name>
    <name type="common">Green alga</name>
    <dbReference type="NCBI Taxonomy" id="33097"/>
    <lineage>
        <taxon>Eukaryota</taxon>
        <taxon>Viridiplantae</taxon>
        <taxon>Chlorophyta</taxon>
        <taxon>core chlorophytes</taxon>
        <taxon>Chlorophyceae</taxon>
        <taxon>CS clade</taxon>
        <taxon>Chlamydomonadales</taxon>
        <taxon>Volvocaceae</taxon>
        <taxon>Gonium</taxon>
    </lineage>
</organism>
<dbReference type="InterPro" id="IPR007111">
    <property type="entry name" value="NACHT_NTPase"/>
</dbReference>
<reference evidence="4" key="1">
    <citation type="journal article" date="2016" name="Nat. Commun.">
        <title>The Gonium pectorale genome demonstrates co-option of cell cycle regulation during the evolution of multicellularity.</title>
        <authorList>
            <person name="Hanschen E.R."/>
            <person name="Marriage T.N."/>
            <person name="Ferris P.J."/>
            <person name="Hamaji T."/>
            <person name="Toyoda A."/>
            <person name="Fujiyama A."/>
            <person name="Neme R."/>
            <person name="Noguchi H."/>
            <person name="Minakuchi Y."/>
            <person name="Suzuki M."/>
            <person name="Kawai-Toyooka H."/>
            <person name="Smith D.R."/>
            <person name="Sparks H."/>
            <person name="Anderson J."/>
            <person name="Bakaric R."/>
            <person name="Luria V."/>
            <person name="Karger A."/>
            <person name="Kirschner M.W."/>
            <person name="Durand P.M."/>
            <person name="Michod R.E."/>
            <person name="Nozaki H."/>
            <person name="Olson B.J."/>
        </authorList>
    </citation>
    <scope>NUCLEOTIDE SEQUENCE [LARGE SCALE GENOMIC DNA]</scope>
    <source>
        <strain evidence="4">NIES-2863</strain>
    </source>
</reference>
<evidence type="ECO:0000313" key="4">
    <source>
        <dbReference type="Proteomes" id="UP000075714"/>
    </source>
</evidence>
<gene>
    <name evidence="3" type="ORF">GPECTOR_48g436</name>
</gene>
<evidence type="ECO:0000256" key="1">
    <source>
        <dbReference type="ARBA" id="ARBA00022737"/>
    </source>
</evidence>